<dbReference type="InterPro" id="IPR023214">
    <property type="entry name" value="HAD_sf"/>
</dbReference>
<dbReference type="SFLD" id="SFLDG01129">
    <property type="entry name" value="C1.5:_HAD__Beta-PGM__Phosphata"/>
    <property type="match status" value="1"/>
</dbReference>
<dbReference type="InterPro" id="IPR006439">
    <property type="entry name" value="HAD-SF_hydro_IA"/>
</dbReference>
<dbReference type="SFLD" id="SFLDG01135">
    <property type="entry name" value="C1.5.6:_HAD__Beta-PGM__Phospha"/>
    <property type="match status" value="1"/>
</dbReference>
<dbReference type="GO" id="GO:0005829">
    <property type="term" value="C:cytosol"/>
    <property type="evidence" value="ECO:0007669"/>
    <property type="project" value="TreeGrafter"/>
</dbReference>
<dbReference type="InterPro" id="IPR023198">
    <property type="entry name" value="PGP-like_dom2"/>
</dbReference>
<dbReference type="PANTHER" id="PTHR43434:SF1">
    <property type="entry name" value="PHOSPHOGLYCOLATE PHOSPHATASE"/>
    <property type="match status" value="1"/>
</dbReference>
<dbReference type="PANTHER" id="PTHR43434">
    <property type="entry name" value="PHOSPHOGLYCOLATE PHOSPHATASE"/>
    <property type="match status" value="1"/>
</dbReference>
<name>A0A562JLN3_9FIRM</name>
<dbReference type="AlphaFoldDB" id="A0A562JLN3"/>
<comment type="caution">
    <text evidence="1">The sequence shown here is derived from an EMBL/GenBank/DDBJ whole genome shotgun (WGS) entry which is preliminary data.</text>
</comment>
<dbReference type="InterPro" id="IPR050155">
    <property type="entry name" value="HAD-like_hydrolase_sf"/>
</dbReference>
<dbReference type="Pfam" id="PF13419">
    <property type="entry name" value="HAD_2"/>
    <property type="match status" value="1"/>
</dbReference>
<dbReference type="Gene3D" id="3.40.50.1000">
    <property type="entry name" value="HAD superfamily/HAD-like"/>
    <property type="match status" value="1"/>
</dbReference>
<gene>
    <name evidence="1" type="ORF">LY60_00555</name>
</gene>
<organism evidence="1 2">
    <name type="scientific">Sedimentibacter saalensis</name>
    <dbReference type="NCBI Taxonomy" id="130788"/>
    <lineage>
        <taxon>Bacteria</taxon>
        <taxon>Bacillati</taxon>
        <taxon>Bacillota</taxon>
        <taxon>Tissierellia</taxon>
        <taxon>Sedimentibacter</taxon>
    </lineage>
</organism>
<dbReference type="SFLD" id="SFLDS00003">
    <property type="entry name" value="Haloacid_Dehalogenase"/>
    <property type="match status" value="1"/>
</dbReference>
<dbReference type="NCBIfam" id="TIGR01549">
    <property type="entry name" value="HAD-SF-IA-v1"/>
    <property type="match status" value="1"/>
</dbReference>
<proteinExistence type="predicted"/>
<dbReference type="Proteomes" id="UP000315343">
    <property type="component" value="Unassembled WGS sequence"/>
</dbReference>
<evidence type="ECO:0000313" key="1">
    <source>
        <dbReference type="EMBL" id="TWH83933.1"/>
    </source>
</evidence>
<dbReference type="EMBL" id="VLKH01000001">
    <property type="protein sequence ID" value="TWH83933.1"/>
    <property type="molecule type" value="Genomic_DNA"/>
</dbReference>
<evidence type="ECO:0000313" key="2">
    <source>
        <dbReference type="Proteomes" id="UP000315343"/>
    </source>
</evidence>
<dbReference type="SUPFAM" id="SSF56784">
    <property type="entry name" value="HAD-like"/>
    <property type="match status" value="1"/>
</dbReference>
<dbReference type="InterPro" id="IPR041492">
    <property type="entry name" value="HAD_2"/>
</dbReference>
<dbReference type="Gene3D" id="1.10.150.240">
    <property type="entry name" value="Putative phosphatase, domain 2"/>
    <property type="match status" value="1"/>
</dbReference>
<dbReference type="GO" id="GO:0006281">
    <property type="term" value="P:DNA repair"/>
    <property type="evidence" value="ECO:0007669"/>
    <property type="project" value="TreeGrafter"/>
</dbReference>
<reference evidence="1 2" key="1">
    <citation type="submission" date="2019-07" db="EMBL/GenBank/DDBJ databases">
        <title>Genomic Encyclopedia of Type Strains, Phase I: the one thousand microbial genomes (KMG-I) project.</title>
        <authorList>
            <person name="Kyrpides N."/>
        </authorList>
    </citation>
    <scope>NUCLEOTIDE SEQUENCE [LARGE SCALE GENOMIC DNA]</scope>
    <source>
        <strain evidence="1 2">DSM 13558</strain>
    </source>
</reference>
<keyword evidence="2" id="KW-1185">Reference proteome</keyword>
<dbReference type="RefSeq" id="WP_170226083.1">
    <property type="nucleotide sequence ID" value="NZ_JAYFNS010000026.1"/>
</dbReference>
<sequence length="219" mass="24943">MFKAAIFDLDGTLMDSAEDLEAACNYALDKFNLHHVDSQKYKLLLGTGRRKVVESILDEYFENYDENTIEEFLFHYNTYYNKHMLDHTKPYEGILDMLDYLNKKSILTAILSNKPDDFTKKIVSQTFGDKIQYVSGLKDGYQAKPDPASLLDIICELKAEKNQCVYIGDTEIDIRTAKNAGIKSIGVLWGFRNSSVLQDEGADYIVSTADEIKKIVVHN</sequence>
<dbReference type="InterPro" id="IPR036412">
    <property type="entry name" value="HAD-like_sf"/>
</dbReference>
<accession>A0A562JLN3</accession>
<dbReference type="GO" id="GO:0008967">
    <property type="term" value="F:phosphoglycolate phosphatase activity"/>
    <property type="evidence" value="ECO:0007669"/>
    <property type="project" value="TreeGrafter"/>
</dbReference>
<protein>
    <submittedName>
        <fullName evidence="1">Phosphoglycolate phosphatase</fullName>
    </submittedName>
</protein>